<reference evidence="2 3" key="1">
    <citation type="submission" date="2015-11" db="EMBL/GenBank/DDBJ databases">
        <title>Genomic analysis of 38 Legionella species identifies large and diverse effector repertoires.</title>
        <authorList>
            <person name="Burstein D."/>
            <person name="Amaro F."/>
            <person name="Zusman T."/>
            <person name="Lifshitz Z."/>
            <person name="Cohen O."/>
            <person name="Gilbert J.A."/>
            <person name="Pupko T."/>
            <person name="Shuman H.A."/>
            <person name="Segal G."/>
        </authorList>
    </citation>
    <scope>NUCLEOTIDE SEQUENCE [LARGE SCALE GENOMIC DNA]</scope>
    <source>
        <strain evidence="2 3">ATCC 43878</strain>
    </source>
</reference>
<dbReference type="RefSeq" id="WP_058440447.1">
    <property type="nucleotide sequence ID" value="NZ_CAAAHU010000020.1"/>
</dbReference>
<dbReference type="PANTHER" id="PTHR44167:SF24">
    <property type="entry name" value="SERINE_THREONINE-PROTEIN KINASE CHK2"/>
    <property type="match status" value="1"/>
</dbReference>
<dbReference type="InterPro" id="IPR011009">
    <property type="entry name" value="Kinase-like_dom_sf"/>
</dbReference>
<keyword evidence="2" id="KW-0808">Transferase</keyword>
<comment type="caution">
    <text evidence="2">The sequence shown here is derived from an EMBL/GenBank/DDBJ whole genome shotgun (WGS) entry which is preliminary data.</text>
</comment>
<dbReference type="EMBL" id="LNXV01000004">
    <property type="protein sequence ID" value="KTC86389.1"/>
    <property type="molecule type" value="Genomic_DNA"/>
</dbReference>
<dbReference type="PROSITE" id="PS50011">
    <property type="entry name" value="PROTEIN_KINASE_DOM"/>
    <property type="match status" value="1"/>
</dbReference>
<dbReference type="Proteomes" id="UP000054742">
    <property type="component" value="Unassembled WGS sequence"/>
</dbReference>
<dbReference type="PANTHER" id="PTHR44167">
    <property type="entry name" value="OVARIAN-SPECIFIC SERINE/THREONINE-PROTEIN KINASE LOK-RELATED"/>
    <property type="match status" value="1"/>
</dbReference>
<accession>A0A0W0STW6</accession>
<gene>
    <name evidence="2" type="ORF">Lbru_0330</name>
</gene>
<proteinExistence type="predicted"/>
<dbReference type="SUPFAM" id="SSF56112">
    <property type="entry name" value="Protein kinase-like (PK-like)"/>
    <property type="match status" value="1"/>
</dbReference>
<feature type="domain" description="Protein kinase" evidence="1">
    <location>
        <begin position="475"/>
        <end position="715"/>
    </location>
</feature>
<keyword evidence="2" id="KW-0418">Kinase</keyword>
<dbReference type="GO" id="GO:0005524">
    <property type="term" value="F:ATP binding"/>
    <property type="evidence" value="ECO:0007669"/>
    <property type="project" value="InterPro"/>
</dbReference>
<name>A0A0W0STW6_9GAMM</name>
<keyword evidence="3" id="KW-1185">Reference proteome</keyword>
<protein>
    <submittedName>
        <fullName evidence="2">Protein kinase domain protein</fullName>
    </submittedName>
</protein>
<dbReference type="PATRIC" id="fig|29422.6.peg.344"/>
<sequence length="747" mass="86100">MKLHELRQILKEYDQTWYVRKYFYGDHERAKKFRNYVQKFNTFQDDYELTASDIFRLLKKIPEIAAVGSNLQFIESISNKLGDNYLFEIYTILNSAKLITEHNFQIIYGLPHQGRSLLQNLFCGLPSQRIALNSEILATVLAIASQSTYYSQAAEQSLRFLHIRNHLTTTALNLLVGKIKEIHTIFQILQELDKAKCLNDTCLEYFAQRESLYSVDTLISLLNRAKITLSNELIKSICTNSNIHYLVEIVSTLFDSKEFLLKIETLTMLLKQDFQFFLEKNSALKLLQKNDLLDEKAFDHVCTNDIFSLKQILEILSDKSLLKENKEIISKVINKEFDGYRFYRAIGYLQKANLLDQDSVTSCFKLILIKPKAELFKTDVFSLFELFDKSNFIISNEKLKALFSLSDSNLQRFYGMVSRLITNKLLDQNSFEKAFQRVTAKLPPVLESTVSKNSRKKTNAPRSEFTLDNKNGFFIEHSKQYESGGFGKVKKGYSSPDSAEPIYGIKKLNESDPTKAQNAAIREIKYHRLLGRQAFYFSRNGATSIVSEWQHEKSVDQYTSSELLQVSIEKRLRCLSSGLSDLNILHQYYRIHGDVKCQNFILNLNNISMKLIDFGTSHKRGSSKSFGWTTAYSDPHTFGDHFCKDLYAMGIVTMYLFPEIYTVSFDKDKANISVNKTSFTIVEQSIVNLVNSMMHSNISSRCTSEDALHYCNELITHFNQMDEKLLGTIANSTISRVVPTVEHMFRM</sequence>
<evidence type="ECO:0000313" key="3">
    <source>
        <dbReference type="Proteomes" id="UP000054742"/>
    </source>
</evidence>
<dbReference type="SMART" id="SM00220">
    <property type="entry name" value="S_TKc"/>
    <property type="match status" value="1"/>
</dbReference>
<dbReference type="GO" id="GO:0004674">
    <property type="term" value="F:protein serine/threonine kinase activity"/>
    <property type="evidence" value="ECO:0007669"/>
    <property type="project" value="TreeGrafter"/>
</dbReference>
<dbReference type="OrthoDB" id="5630951at2"/>
<organism evidence="2 3">
    <name type="scientific">Legionella brunensis</name>
    <dbReference type="NCBI Taxonomy" id="29422"/>
    <lineage>
        <taxon>Bacteria</taxon>
        <taxon>Pseudomonadati</taxon>
        <taxon>Pseudomonadota</taxon>
        <taxon>Gammaproteobacteria</taxon>
        <taxon>Legionellales</taxon>
        <taxon>Legionellaceae</taxon>
        <taxon>Legionella</taxon>
    </lineage>
</organism>
<evidence type="ECO:0000259" key="1">
    <source>
        <dbReference type="PROSITE" id="PS50011"/>
    </source>
</evidence>
<dbReference type="Pfam" id="PF00069">
    <property type="entry name" value="Pkinase"/>
    <property type="match status" value="1"/>
</dbReference>
<dbReference type="AlphaFoldDB" id="A0A0W0STW6"/>
<evidence type="ECO:0000313" key="2">
    <source>
        <dbReference type="EMBL" id="KTC86389.1"/>
    </source>
</evidence>
<dbReference type="InterPro" id="IPR000719">
    <property type="entry name" value="Prot_kinase_dom"/>
</dbReference>
<dbReference type="STRING" id="29422.Lbru_0330"/>
<dbReference type="Gene3D" id="1.10.510.10">
    <property type="entry name" value="Transferase(Phosphotransferase) domain 1"/>
    <property type="match status" value="1"/>
</dbReference>